<dbReference type="InterPro" id="IPR012337">
    <property type="entry name" value="RNaseH-like_sf"/>
</dbReference>
<dbReference type="EMBL" id="AP021876">
    <property type="protein sequence ID" value="BBO81126.1"/>
    <property type="molecule type" value="Genomic_DNA"/>
</dbReference>
<dbReference type="NCBIfam" id="NF033516">
    <property type="entry name" value="transpos_IS3"/>
    <property type="match status" value="1"/>
</dbReference>
<proteinExistence type="predicted"/>
<dbReference type="PANTHER" id="PTHR46889">
    <property type="entry name" value="TRANSPOSASE INSF FOR INSERTION SEQUENCE IS3B-RELATED"/>
    <property type="match status" value="1"/>
</dbReference>
<evidence type="ECO:0000313" key="2">
    <source>
        <dbReference type="EMBL" id="BBO81126.1"/>
    </source>
</evidence>
<dbReference type="InterPro" id="IPR025948">
    <property type="entry name" value="HTH-like_dom"/>
</dbReference>
<dbReference type="Proteomes" id="UP000425960">
    <property type="component" value="Chromosome"/>
</dbReference>
<dbReference type="KEGG" id="dov:DSCO28_16920"/>
<dbReference type="Pfam" id="PF00665">
    <property type="entry name" value="rve"/>
    <property type="match status" value="1"/>
</dbReference>
<reference evidence="2 3" key="1">
    <citation type="submission" date="2019-11" db="EMBL/GenBank/DDBJ databases">
        <title>Comparative genomics of hydrocarbon-degrading Desulfosarcina strains.</title>
        <authorList>
            <person name="Watanabe M."/>
            <person name="Kojima H."/>
            <person name="Fukui M."/>
        </authorList>
    </citation>
    <scope>NUCLEOTIDE SEQUENCE [LARGE SCALE GENOMIC DNA]</scope>
    <source>
        <strain evidence="2 3">28bB2T</strain>
    </source>
</reference>
<evidence type="ECO:0000313" key="3">
    <source>
        <dbReference type="Proteomes" id="UP000425960"/>
    </source>
</evidence>
<dbReference type="PROSITE" id="PS50994">
    <property type="entry name" value="INTEGRASE"/>
    <property type="match status" value="1"/>
</dbReference>
<dbReference type="Gene3D" id="3.30.420.10">
    <property type="entry name" value="Ribonuclease H-like superfamily/Ribonuclease H"/>
    <property type="match status" value="1"/>
</dbReference>
<protein>
    <submittedName>
        <fullName evidence="2">Integrase</fullName>
    </submittedName>
</protein>
<dbReference type="InterPro" id="IPR036397">
    <property type="entry name" value="RNaseH_sf"/>
</dbReference>
<dbReference type="InterPro" id="IPR050900">
    <property type="entry name" value="Transposase_IS3/IS150/IS904"/>
</dbReference>
<dbReference type="SUPFAM" id="SSF53098">
    <property type="entry name" value="Ribonuclease H-like"/>
    <property type="match status" value="1"/>
</dbReference>
<dbReference type="InterPro" id="IPR001584">
    <property type="entry name" value="Integrase_cat-core"/>
</dbReference>
<organism evidence="2 3">
    <name type="scientific">Desulfosarcina ovata subsp. sediminis</name>
    <dbReference type="NCBI Taxonomy" id="885957"/>
    <lineage>
        <taxon>Bacteria</taxon>
        <taxon>Pseudomonadati</taxon>
        <taxon>Thermodesulfobacteriota</taxon>
        <taxon>Desulfobacteria</taxon>
        <taxon>Desulfobacterales</taxon>
        <taxon>Desulfosarcinaceae</taxon>
        <taxon>Desulfosarcina</taxon>
    </lineage>
</organism>
<feature type="domain" description="Integrase catalytic" evidence="1">
    <location>
        <begin position="118"/>
        <end position="278"/>
    </location>
</feature>
<dbReference type="GO" id="GO:0003676">
    <property type="term" value="F:nucleic acid binding"/>
    <property type="evidence" value="ECO:0007669"/>
    <property type="project" value="InterPro"/>
</dbReference>
<dbReference type="PANTHER" id="PTHR46889:SF4">
    <property type="entry name" value="TRANSPOSASE INSO FOR INSERTION SEQUENCE ELEMENT IS911B-RELATED"/>
    <property type="match status" value="1"/>
</dbReference>
<dbReference type="InterPro" id="IPR048020">
    <property type="entry name" value="Transpos_IS3"/>
</dbReference>
<dbReference type="Pfam" id="PF13276">
    <property type="entry name" value="HTH_21"/>
    <property type="match status" value="1"/>
</dbReference>
<name>A0A5K7ZJF2_9BACT</name>
<evidence type="ECO:0000259" key="1">
    <source>
        <dbReference type="PROSITE" id="PS50994"/>
    </source>
</evidence>
<gene>
    <name evidence="2" type="ORF">DSCO28_16920</name>
</gene>
<dbReference type="AlphaFoldDB" id="A0A5K7ZJF2"/>
<dbReference type="GO" id="GO:0015074">
    <property type="term" value="P:DNA integration"/>
    <property type="evidence" value="ECO:0007669"/>
    <property type="project" value="InterPro"/>
</dbReference>
<sequence>MTPKQRKALIDPTDQKLSISRQCKILNVSRSSYYYRPNPVKQEDLDLMRKIDELYLENPSSGRRTIRRQLKRQGIIVSRKKIQRLMRLMGIEAVYPKPKTSRPHSRHRVYPYLLRGLTIDRPNQVWATDITFIPMEHGYMYLVAIMDWYSRKILSWRLSNTLDTDFCINALEEALSRLEAPEIFNSDQGAQFTSNAFTQVLKDNQVAISMDGRGRCHDNIFVERLWWTLKHQFIYLHSFEDGKSLRLGLAKWIQYYNLVRGHSSLDDKTPDEVYFGLPRPFAEAA</sequence>
<accession>A0A5K7ZJF2</accession>